<dbReference type="GO" id="GO:0005634">
    <property type="term" value="C:nucleus"/>
    <property type="evidence" value="ECO:0007669"/>
    <property type="project" value="UniProtKB-SubCell"/>
</dbReference>
<feature type="compositionally biased region" description="Pro residues" evidence="6">
    <location>
        <begin position="199"/>
        <end position="212"/>
    </location>
</feature>
<keyword evidence="9" id="KW-1185">Reference proteome</keyword>
<dbReference type="EnsemblPlants" id="AET3Gv21234700.2">
    <property type="protein sequence ID" value="AET3Gv21234700.2"/>
    <property type="gene ID" value="AET3Gv21234700"/>
</dbReference>
<dbReference type="InterPro" id="IPR036576">
    <property type="entry name" value="WRKY_dom_sf"/>
</dbReference>
<dbReference type="SMART" id="SM00774">
    <property type="entry name" value="WRKY"/>
    <property type="match status" value="1"/>
</dbReference>
<dbReference type="PROSITE" id="PS50811">
    <property type="entry name" value="WRKY"/>
    <property type="match status" value="1"/>
</dbReference>
<reference evidence="8" key="4">
    <citation type="submission" date="2019-03" db="UniProtKB">
        <authorList>
            <consortium name="EnsemblPlants"/>
        </authorList>
    </citation>
    <scope>IDENTIFICATION</scope>
</reference>
<name>A0A453GWL6_AEGTS</name>
<dbReference type="Gramene" id="AET3Gv21234700.2">
    <property type="protein sequence ID" value="AET3Gv21234700.2"/>
    <property type="gene ID" value="AET3Gv21234700"/>
</dbReference>
<evidence type="ECO:0000256" key="2">
    <source>
        <dbReference type="ARBA" id="ARBA00023015"/>
    </source>
</evidence>
<dbReference type="InterPro" id="IPR044810">
    <property type="entry name" value="WRKY_plant"/>
</dbReference>
<accession>A0A453GWL6</accession>
<feature type="region of interest" description="Disordered" evidence="6">
    <location>
        <begin position="160"/>
        <end position="251"/>
    </location>
</feature>
<dbReference type="GO" id="GO:0043565">
    <property type="term" value="F:sequence-specific DNA binding"/>
    <property type="evidence" value="ECO:0007669"/>
    <property type="project" value="InterPro"/>
</dbReference>
<dbReference type="AlphaFoldDB" id="A0A453GWL6"/>
<evidence type="ECO:0000256" key="3">
    <source>
        <dbReference type="ARBA" id="ARBA00023125"/>
    </source>
</evidence>
<keyword evidence="3" id="KW-0238">DNA-binding</keyword>
<proteinExistence type="predicted"/>
<dbReference type="GO" id="GO:0003700">
    <property type="term" value="F:DNA-binding transcription factor activity"/>
    <property type="evidence" value="ECO:0007669"/>
    <property type="project" value="InterPro"/>
</dbReference>
<dbReference type="Pfam" id="PF03106">
    <property type="entry name" value="WRKY"/>
    <property type="match status" value="1"/>
</dbReference>
<dbReference type="PANTHER" id="PTHR31221:SF42">
    <property type="entry name" value="WRKY TRANSCRIPTION FACTOR 49-RELATED"/>
    <property type="match status" value="1"/>
</dbReference>
<comment type="subcellular location">
    <subcellularLocation>
        <location evidence="1">Nucleus</location>
    </subcellularLocation>
</comment>
<keyword evidence="5" id="KW-0539">Nucleus</keyword>
<sequence>MEEMGEESSRYPWQDYDLGFGEELMRELLDQTTTAPSATLTAAGAASADNSSSADKGIGDEEDGAAGRRESMVNRLMSTVYSGPTLSDIESALSFTGAGAGDPLDGRSKYHYSPSSPVVFSPEKVLGKMENKYTMKIKSCGNGLADDGYKWRKYGQKAIKNSPNPRELLPVHEPAVQREEAGGARRRRAGHARRHLRRPPPPLHLLPLPPAADHPSTRRRRRLKLQEAQVAPRRRRHYRLPPREHPCGNNLAALCGRRPCRRRGQQRRQRR</sequence>
<evidence type="ECO:0000256" key="6">
    <source>
        <dbReference type="SAM" id="MobiDB-lite"/>
    </source>
</evidence>
<keyword evidence="4" id="KW-0804">Transcription</keyword>
<reference evidence="9" key="2">
    <citation type="journal article" date="2017" name="Nat. Plants">
        <title>The Aegilops tauschii genome reveals multiple impacts of transposons.</title>
        <authorList>
            <person name="Zhao G."/>
            <person name="Zou C."/>
            <person name="Li K."/>
            <person name="Wang K."/>
            <person name="Li T."/>
            <person name="Gao L."/>
            <person name="Zhang X."/>
            <person name="Wang H."/>
            <person name="Yang Z."/>
            <person name="Liu X."/>
            <person name="Jiang W."/>
            <person name="Mao L."/>
            <person name="Kong X."/>
            <person name="Jiao Y."/>
            <person name="Jia J."/>
        </authorList>
    </citation>
    <scope>NUCLEOTIDE SEQUENCE [LARGE SCALE GENOMIC DNA]</scope>
    <source>
        <strain evidence="9">cv. AL8/78</strain>
    </source>
</reference>
<feature type="compositionally biased region" description="Basic residues" evidence="6">
    <location>
        <begin position="184"/>
        <end position="198"/>
    </location>
</feature>
<feature type="domain" description="WRKY" evidence="7">
    <location>
        <begin position="140"/>
        <end position="198"/>
    </location>
</feature>
<reference evidence="9" key="1">
    <citation type="journal article" date="2014" name="Science">
        <title>Ancient hybridizations among the ancestral genomes of bread wheat.</title>
        <authorList>
            <consortium name="International Wheat Genome Sequencing Consortium,"/>
            <person name="Marcussen T."/>
            <person name="Sandve S.R."/>
            <person name="Heier L."/>
            <person name="Spannagl M."/>
            <person name="Pfeifer M."/>
            <person name="Jakobsen K.S."/>
            <person name="Wulff B.B."/>
            <person name="Steuernagel B."/>
            <person name="Mayer K.F."/>
            <person name="Olsen O.A."/>
        </authorList>
    </citation>
    <scope>NUCLEOTIDE SEQUENCE [LARGE SCALE GENOMIC DNA]</scope>
    <source>
        <strain evidence="9">cv. AL8/78</strain>
    </source>
</reference>
<evidence type="ECO:0000256" key="4">
    <source>
        <dbReference type="ARBA" id="ARBA00023163"/>
    </source>
</evidence>
<organism evidence="8 9">
    <name type="scientific">Aegilops tauschii subsp. strangulata</name>
    <name type="common">Goatgrass</name>
    <dbReference type="NCBI Taxonomy" id="200361"/>
    <lineage>
        <taxon>Eukaryota</taxon>
        <taxon>Viridiplantae</taxon>
        <taxon>Streptophyta</taxon>
        <taxon>Embryophyta</taxon>
        <taxon>Tracheophyta</taxon>
        <taxon>Spermatophyta</taxon>
        <taxon>Magnoliopsida</taxon>
        <taxon>Liliopsida</taxon>
        <taxon>Poales</taxon>
        <taxon>Poaceae</taxon>
        <taxon>BOP clade</taxon>
        <taxon>Pooideae</taxon>
        <taxon>Triticodae</taxon>
        <taxon>Triticeae</taxon>
        <taxon>Triticinae</taxon>
        <taxon>Aegilops</taxon>
    </lineage>
</organism>
<evidence type="ECO:0000256" key="5">
    <source>
        <dbReference type="ARBA" id="ARBA00023242"/>
    </source>
</evidence>
<dbReference type="Gene3D" id="2.20.25.80">
    <property type="entry name" value="WRKY domain"/>
    <property type="match status" value="1"/>
</dbReference>
<dbReference type="InterPro" id="IPR003657">
    <property type="entry name" value="WRKY_dom"/>
</dbReference>
<dbReference type="PANTHER" id="PTHR31221">
    <property type="entry name" value="WRKY TRANSCRIPTION FACTOR PROTEIN 1-RELATED"/>
    <property type="match status" value="1"/>
</dbReference>
<evidence type="ECO:0000256" key="1">
    <source>
        <dbReference type="ARBA" id="ARBA00004123"/>
    </source>
</evidence>
<evidence type="ECO:0000313" key="9">
    <source>
        <dbReference type="Proteomes" id="UP000015105"/>
    </source>
</evidence>
<evidence type="ECO:0000259" key="7">
    <source>
        <dbReference type="PROSITE" id="PS50811"/>
    </source>
</evidence>
<reference evidence="8" key="5">
    <citation type="journal article" date="2021" name="G3 (Bethesda)">
        <title>Aegilops tauschii genome assembly Aet v5.0 features greater sequence contiguity and improved annotation.</title>
        <authorList>
            <person name="Wang L."/>
            <person name="Zhu T."/>
            <person name="Rodriguez J.C."/>
            <person name="Deal K.R."/>
            <person name="Dubcovsky J."/>
            <person name="McGuire P.E."/>
            <person name="Lux T."/>
            <person name="Spannagl M."/>
            <person name="Mayer K.F.X."/>
            <person name="Baldrich P."/>
            <person name="Meyers B.C."/>
            <person name="Huo N."/>
            <person name="Gu Y.Q."/>
            <person name="Zhou H."/>
            <person name="Devos K.M."/>
            <person name="Bennetzen J.L."/>
            <person name="Unver T."/>
            <person name="Budak H."/>
            <person name="Gulick P.J."/>
            <person name="Galiba G."/>
            <person name="Kalapos B."/>
            <person name="Nelson D.R."/>
            <person name="Li P."/>
            <person name="You F.M."/>
            <person name="Luo M.C."/>
            <person name="Dvorak J."/>
        </authorList>
    </citation>
    <scope>NUCLEOTIDE SEQUENCE [LARGE SCALE GENOMIC DNA]</scope>
    <source>
        <strain evidence="8">cv. AL8/78</strain>
    </source>
</reference>
<keyword evidence="2" id="KW-0805">Transcription regulation</keyword>
<feature type="compositionally biased region" description="Low complexity" evidence="6">
    <location>
        <begin position="32"/>
        <end position="54"/>
    </location>
</feature>
<protein>
    <recommendedName>
        <fullName evidence="7">WRKY domain-containing protein</fullName>
    </recommendedName>
</protein>
<dbReference type="SUPFAM" id="SSF118290">
    <property type="entry name" value="WRKY DNA-binding domain"/>
    <property type="match status" value="1"/>
</dbReference>
<evidence type="ECO:0000313" key="8">
    <source>
        <dbReference type="EnsemblPlants" id="AET3Gv21234700.2"/>
    </source>
</evidence>
<dbReference type="Proteomes" id="UP000015105">
    <property type="component" value="Chromosome 3D"/>
</dbReference>
<reference evidence="8" key="3">
    <citation type="journal article" date="2017" name="Nature">
        <title>Genome sequence of the progenitor of the wheat D genome Aegilops tauschii.</title>
        <authorList>
            <person name="Luo M.C."/>
            <person name="Gu Y.Q."/>
            <person name="Puiu D."/>
            <person name="Wang H."/>
            <person name="Twardziok S.O."/>
            <person name="Deal K.R."/>
            <person name="Huo N."/>
            <person name="Zhu T."/>
            <person name="Wang L."/>
            <person name="Wang Y."/>
            <person name="McGuire P.E."/>
            <person name="Liu S."/>
            <person name="Long H."/>
            <person name="Ramasamy R.K."/>
            <person name="Rodriguez J.C."/>
            <person name="Van S.L."/>
            <person name="Yuan L."/>
            <person name="Wang Z."/>
            <person name="Xia Z."/>
            <person name="Xiao L."/>
            <person name="Anderson O.D."/>
            <person name="Ouyang S."/>
            <person name="Liang Y."/>
            <person name="Zimin A.V."/>
            <person name="Pertea G."/>
            <person name="Qi P."/>
            <person name="Bennetzen J.L."/>
            <person name="Dai X."/>
            <person name="Dawson M.W."/>
            <person name="Muller H.G."/>
            <person name="Kugler K."/>
            <person name="Rivarola-Duarte L."/>
            <person name="Spannagl M."/>
            <person name="Mayer K.F.X."/>
            <person name="Lu F.H."/>
            <person name="Bevan M.W."/>
            <person name="Leroy P."/>
            <person name="Li P."/>
            <person name="You F.M."/>
            <person name="Sun Q."/>
            <person name="Liu Z."/>
            <person name="Lyons E."/>
            <person name="Wicker T."/>
            <person name="Salzberg S.L."/>
            <person name="Devos K.M."/>
            <person name="Dvorak J."/>
        </authorList>
    </citation>
    <scope>NUCLEOTIDE SEQUENCE [LARGE SCALE GENOMIC DNA]</scope>
    <source>
        <strain evidence="8">cv. AL8/78</strain>
    </source>
</reference>
<feature type="region of interest" description="Disordered" evidence="6">
    <location>
        <begin position="27"/>
        <end position="68"/>
    </location>
</feature>